<gene>
    <name evidence="1" type="ORF">KEBURONENSIS_00274</name>
    <name evidence="2" type="ORF">KEBURONENSIS_01318</name>
</gene>
<evidence type="ECO:0008006" key="4">
    <source>
        <dbReference type="Google" id="ProtNLM"/>
    </source>
</evidence>
<dbReference type="Gene3D" id="3.90.1150.30">
    <property type="match status" value="1"/>
</dbReference>
<dbReference type="AlphaFoldDB" id="A0A238TDU4"/>
<reference evidence="1" key="1">
    <citation type="submission" date="2017-05" db="EMBL/GenBank/DDBJ databases">
        <authorList>
            <person name="Song R."/>
            <person name="Chenine A.L."/>
            <person name="Ruprecht R.M."/>
        </authorList>
    </citation>
    <scope>NUCLEOTIDE SEQUENCE</scope>
    <source>
        <strain evidence="1">Kingella_eburonensis</strain>
    </source>
</reference>
<dbReference type="InterPro" id="IPR058532">
    <property type="entry name" value="YjbR/MT2646/Rv2570-like"/>
</dbReference>
<sequence length="119" mass="13976">MPTQREWLTQHIANQYGTEPEYLWTKHPDYAIYRHSSNRKWFAIIMRVSGSQISLSDVDELDIINVKLPPEWITQLSGQHGFAPAYHMNKKHWLSVRLDNTLPENQILDLLKTSFAQTQ</sequence>
<dbReference type="PANTHER" id="PTHR35145">
    <property type="entry name" value="CYTOPLASMIC PROTEIN-RELATED"/>
    <property type="match status" value="1"/>
</dbReference>
<dbReference type="InterPro" id="IPR038056">
    <property type="entry name" value="YjbR-like_sf"/>
</dbReference>
<evidence type="ECO:0000313" key="2">
    <source>
        <dbReference type="EMBL" id="SNB70213.1"/>
    </source>
</evidence>
<organism evidence="2 3">
    <name type="scientific">Kingella negevensis</name>
    <dbReference type="NCBI Taxonomy" id="1522312"/>
    <lineage>
        <taxon>Bacteria</taxon>
        <taxon>Pseudomonadati</taxon>
        <taxon>Pseudomonadota</taxon>
        <taxon>Betaproteobacteria</taxon>
        <taxon>Neisseriales</taxon>
        <taxon>Neisseriaceae</taxon>
        <taxon>Kingella</taxon>
    </lineage>
</organism>
<dbReference type="InterPro" id="IPR007351">
    <property type="entry name" value="YjbR"/>
</dbReference>
<dbReference type="EMBL" id="FXUV02000025">
    <property type="protein sequence ID" value="SNB70213.1"/>
    <property type="molecule type" value="Genomic_DNA"/>
</dbReference>
<evidence type="ECO:0000313" key="1">
    <source>
        <dbReference type="EMBL" id="SMQ12698.1"/>
    </source>
</evidence>
<dbReference type="STRING" id="1522312.GCA_900177895_00314"/>
<proteinExistence type="predicted"/>
<dbReference type="SUPFAM" id="SSF142906">
    <property type="entry name" value="YjbR-like"/>
    <property type="match status" value="1"/>
</dbReference>
<reference evidence="2 3" key="2">
    <citation type="submission" date="2017-06" db="EMBL/GenBank/DDBJ databases">
        <authorList>
            <person name="Kim H.J."/>
            <person name="Triplett B.A."/>
        </authorList>
    </citation>
    <scope>NUCLEOTIDE SEQUENCE [LARGE SCALE GENOMIC DNA]</scope>
    <source>
        <strain evidence="2">Kingella_eburonensis</strain>
    </source>
</reference>
<dbReference type="RefSeq" id="WP_095062831.1">
    <property type="nucleotide sequence ID" value="NZ_FXUV02000025.1"/>
</dbReference>
<dbReference type="PANTHER" id="PTHR35145:SF1">
    <property type="entry name" value="CYTOPLASMIC PROTEIN"/>
    <property type="match status" value="1"/>
</dbReference>
<evidence type="ECO:0000313" key="3">
    <source>
        <dbReference type="Proteomes" id="UP000215450"/>
    </source>
</evidence>
<name>A0A238TDU4_9NEIS</name>
<protein>
    <recommendedName>
        <fullName evidence="4">MmcQ/YjbR family DNA-binding protein</fullName>
    </recommendedName>
</protein>
<accession>A0A238TDU4</accession>
<dbReference type="Pfam" id="PF04237">
    <property type="entry name" value="YjbR"/>
    <property type="match status" value="1"/>
</dbReference>
<keyword evidence="3" id="KW-1185">Reference proteome</keyword>
<dbReference type="EMBL" id="FXUV01000030">
    <property type="protein sequence ID" value="SMQ12698.1"/>
    <property type="molecule type" value="Genomic_DNA"/>
</dbReference>
<dbReference type="Proteomes" id="UP000215450">
    <property type="component" value="Unassembled WGS sequence"/>
</dbReference>
<dbReference type="OrthoDB" id="9804614at2"/>